<dbReference type="CDD" id="cd00068">
    <property type="entry name" value="GGL"/>
    <property type="match status" value="1"/>
</dbReference>
<evidence type="ECO:0000256" key="3">
    <source>
        <dbReference type="ARBA" id="ARBA00023136"/>
    </source>
</evidence>
<dbReference type="Gene3D" id="4.10.260.10">
    <property type="entry name" value="Transducin (heterotrimeric G protein), gamma chain"/>
    <property type="match status" value="1"/>
</dbReference>
<dbReference type="GeneID" id="106466498"/>
<dbReference type="SMART" id="SM00224">
    <property type="entry name" value="GGL"/>
    <property type="match status" value="1"/>
</dbReference>
<sequence length="65" mass="7398">MSQVQAMKTQVMQLRQEANIQRVNVSQACEELIKYCMEHQKGDILVTGISQSENPFKENKGCVII</sequence>
<evidence type="ECO:0000259" key="6">
    <source>
        <dbReference type="PROSITE" id="PS50058"/>
    </source>
</evidence>
<gene>
    <name evidence="8" type="primary">LOC106466498</name>
</gene>
<organism evidence="7 8">
    <name type="scientific">Limulus polyphemus</name>
    <name type="common">Atlantic horseshoe crab</name>
    <dbReference type="NCBI Taxonomy" id="6850"/>
    <lineage>
        <taxon>Eukaryota</taxon>
        <taxon>Metazoa</taxon>
        <taxon>Ecdysozoa</taxon>
        <taxon>Arthropoda</taxon>
        <taxon>Chelicerata</taxon>
        <taxon>Merostomata</taxon>
        <taxon>Xiphosura</taxon>
        <taxon>Limulidae</taxon>
        <taxon>Limulus</taxon>
    </lineage>
</organism>
<name>A0ABM1BHR3_LIMPO</name>
<dbReference type="Proteomes" id="UP000694941">
    <property type="component" value="Unplaced"/>
</dbReference>
<accession>A0ABM1BHR3</accession>
<dbReference type="PANTHER" id="PTHR13809">
    <property type="entry name" value="GUANINE NUCLEOTIDE-BINDING PROTEIN GAMMA SUBUNIT"/>
    <property type="match status" value="1"/>
</dbReference>
<evidence type="ECO:0000313" key="8">
    <source>
        <dbReference type="RefSeq" id="XP_013782243.1"/>
    </source>
</evidence>
<dbReference type="PROSITE" id="PS50058">
    <property type="entry name" value="G_PROTEIN_GAMMA"/>
    <property type="match status" value="1"/>
</dbReference>
<keyword evidence="5" id="KW-0449">Lipoprotein</keyword>
<comment type="function">
    <text evidence="5">Guanine nucleotide-binding proteins (G proteins) are involved as a modulator or transducer in various transmembrane signaling systems. The beta and gamma chains are required for the GTPase activity, for replacement of GDP by GTP, and for G protein-effector interaction.</text>
</comment>
<evidence type="ECO:0000256" key="2">
    <source>
        <dbReference type="ARBA" id="ARBA00022475"/>
    </source>
</evidence>
<dbReference type="InterPro" id="IPR036284">
    <property type="entry name" value="GGL_sf"/>
</dbReference>
<evidence type="ECO:0000256" key="1">
    <source>
        <dbReference type="ARBA" id="ARBA00007431"/>
    </source>
</evidence>
<comment type="similarity">
    <text evidence="1 5">Belongs to the G protein gamma family.</text>
</comment>
<keyword evidence="4 5" id="KW-0807">Transducer</keyword>
<keyword evidence="2 5" id="KW-1003">Cell membrane</keyword>
<protein>
    <recommendedName>
        <fullName evidence="5">Guanine nucleotide-binding protein subunit gamma</fullName>
    </recommendedName>
</protein>
<dbReference type="InterPro" id="IPR001770">
    <property type="entry name" value="G-protein_gamma"/>
</dbReference>
<dbReference type="SMART" id="SM01224">
    <property type="entry name" value="G_gamma"/>
    <property type="match status" value="1"/>
</dbReference>
<keyword evidence="7" id="KW-1185">Reference proteome</keyword>
<dbReference type="PRINTS" id="PR00321">
    <property type="entry name" value="GPROTEING"/>
</dbReference>
<dbReference type="InterPro" id="IPR015898">
    <property type="entry name" value="G-protein_gamma-like_dom"/>
</dbReference>
<comment type="subcellular location">
    <subcellularLocation>
        <location evidence="5">Cell membrane</location>
        <topology evidence="5">Lipid-anchor</topology>
        <orientation evidence="5">Cytoplasmic side</orientation>
    </subcellularLocation>
</comment>
<dbReference type="RefSeq" id="XP_013782243.1">
    <property type="nucleotide sequence ID" value="XM_013926789.2"/>
</dbReference>
<reference evidence="8" key="1">
    <citation type="submission" date="2025-08" db="UniProtKB">
        <authorList>
            <consortium name="RefSeq"/>
        </authorList>
    </citation>
    <scope>IDENTIFICATION</scope>
    <source>
        <tissue evidence="8">Muscle</tissue>
    </source>
</reference>
<comment type="subunit">
    <text evidence="5">G proteins are composed of 3 units; alpha, beta and gamma.</text>
</comment>
<evidence type="ECO:0000256" key="5">
    <source>
        <dbReference type="RuleBase" id="RU004973"/>
    </source>
</evidence>
<keyword evidence="3 5" id="KW-0472">Membrane</keyword>
<evidence type="ECO:0000256" key="4">
    <source>
        <dbReference type="ARBA" id="ARBA00023224"/>
    </source>
</evidence>
<dbReference type="Pfam" id="PF00631">
    <property type="entry name" value="G-gamma"/>
    <property type="match status" value="1"/>
</dbReference>
<dbReference type="SUPFAM" id="SSF48670">
    <property type="entry name" value="Transducin (heterotrimeric G protein), gamma chain"/>
    <property type="match status" value="1"/>
</dbReference>
<feature type="domain" description="G protein gamma" evidence="6">
    <location>
        <begin position="1"/>
        <end position="65"/>
    </location>
</feature>
<evidence type="ECO:0000313" key="7">
    <source>
        <dbReference type="Proteomes" id="UP000694941"/>
    </source>
</evidence>
<proteinExistence type="inferred from homology"/>